<dbReference type="EMBL" id="JACCFI010000001">
    <property type="protein sequence ID" value="NYG21492.1"/>
    <property type="molecule type" value="Genomic_DNA"/>
</dbReference>
<dbReference type="Proteomes" id="UP000549066">
    <property type="component" value="Unassembled WGS sequence"/>
</dbReference>
<sequence>MTSTETEPEAVSQLLAMEPSEVRRKGTALRSGRIHDHHVWSIDVGTLANTDDDQTGTRALRQLVDRSRPATGRIQILPADCEVRIWWSADSDSGQGGFVLPADLVGQIAELGVDLYGTVYLEDDEPAEQRE</sequence>
<gene>
    <name evidence="1" type="ORF">BJY17_002239</name>
</gene>
<evidence type="ECO:0000313" key="1">
    <source>
        <dbReference type="EMBL" id="NYG21492.1"/>
    </source>
</evidence>
<evidence type="ECO:0008006" key="3">
    <source>
        <dbReference type="Google" id="ProtNLM"/>
    </source>
</evidence>
<proteinExistence type="predicted"/>
<comment type="caution">
    <text evidence="1">The sequence shown here is derived from an EMBL/GenBank/DDBJ whole genome shotgun (WGS) entry which is preliminary data.</text>
</comment>
<dbReference type="AlphaFoldDB" id="A0A852WTA2"/>
<dbReference type="InterPro" id="IPR025459">
    <property type="entry name" value="DUF4279"/>
</dbReference>
<keyword evidence="2" id="KW-1185">Reference proteome</keyword>
<protein>
    <recommendedName>
        <fullName evidence="3">DUF4279 domain-containing protein</fullName>
    </recommendedName>
</protein>
<dbReference type="Pfam" id="PF14106">
    <property type="entry name" value="DUF4279"/>
    <property type="match status" value="1"/>
</dbReference>
<organism evidence="1 2">
    <name type="scientific">Agromyces hippuratus</name>
    <dbReference type="NCBI Taxonomy" id="286438"/>
    <lineage>
        <taxon>Bacteria</taxon>
        <taxon>Bacillati</taxon>
        <taxon>Actinomycetota</taxon>
        <taxon>Actinomycetes</taxon>
        <taxon>Micrococcales</taxon>
        <taxon>Microbacteriaceae</taxon>
        <taxon>Agromyces</taxon>
    </lineage>
</organism>
<dbReference type="RefSeq" id="WP_179551433.1">
    <property type="nucleotide sequence ID" value="NZ_JACCFI010000001.1"/>
</dbReference>
<name>A0A852WTA2_9MICO</name>
<reference evidence="1 2" key="1">
    <citation type="submission" date="2020-07" db="EMBL/GenBank/DDBJ databases">
        <title>Sequencing the genomes of 1000 actinobacteria strains.</title>
        <authorList>
            <person name="Klenk H.-P."/>
        </authorList>
    </citation>
    <scope>NUCLEOTIDE SEQUENCE [LARGE SCALE GENOMIC DNA]</scope>
    <source>
        <strain evidence="1 2">DSM 8598</strain>
    </source>
</reference>
<evidence type="ECO:0000313" key="2">
    <source>
        <dbReference type="Proteomes" id="UP000549066"/>
    </source>
</evidence>
<accession>A0A852WTA2</accession>